<accession>A0A142G2N0</accession>
<keyword evidence="13" id="KW-1185">Reference proteome</keyword>
<feature type="transmembrane region" description="Helical" evidence="8">
    <location>
        <begin position="63"/>
        <end position="80"/>
    </location>
</feature>
<dbReference type="PANTHER" id="PTHR39342:SF1">
    <property type="entry name" value="UPF0283 MEMBRANE PROTEIN YCJF"/>
    <property type="match status" value="1"/>
</dbReference>
<evidence type="ECO:0000313" key="12">
    <source>
        <dbReference type="Proteomes" id="UP000072236"/>
    </source>
</evidence>
<protein>
    <recommendedName>
        <fullName evidence="8">UPF0283 membrane protein ACT75_10480</fullName>
    </recommendedName>
</protein>
<dbReference type="InterPro" id="IPR006507">
    <property type="entry name" value="UPF0283"/>
</dbReference>
<name>A0A142G2N0_AGGAC</name>
<reference evidence="10 13" key="2">
    <citation type="submission" date="2017-10" db="EMBL/GenBank/DDBJ databases">
        <title>Draft genome sequences of Aggregatibacter actinomycetemcomitans strains 310a and 310b.</title>
        <authorList>
            <person name="May A.C."/>
            <person name="Ohta H."/>
            <person name="Maeda H."/>
            <person name="Kokeguchi S."/>
            <person name="Cugini C."/>
        </authorList>
    </citation>
    <scope>NUCLEOTIDE SEQUENCE [LARGE SCALE GENOMIC DNA]</scope>
    <source>
        <strain evidence="10 13">310b</strain>
    </source>
</reference>
<evidence type="ECO:0000256" key="8">
    <source>
        <dbReference type="HAMAP-Rule" id="MF_01085"/>
    </source>
</evidence>
<sequence length="359" mass="40667">MDKKMFDRADDVEQQEAFIAKQEFREEQAVPDTEAENVLLDGELLEDQFEQSVQPTPRWWKRVLIGTAFLFLTATVAQSVQWLIDTWQQNQWIYFAFSLVLCLAVLLGLSAIIGEWRRLVLLRKRGEMQHQSRELLKSAVGFSGEFSSASNQQAIGLCEQIGKLMHLESQQDGLTQWRQQVNESYSVPEVLHLFSQNVLQSFDKQAKKLVNKATAESAALVAISPLALADMFFIAWRNIRLVNQIACLYGIELGYISRLRLLRIVLVNMAFAGATELIQDLGVNWLSQDLTAKLSARMAQGIGVGLLTARLGIKAMEFCRPLAFQADEKPHLSQIHKELLSHLGSTIFDNVKFKQKDKV</sequence>
<gene>
    <name evidence="9" type="ORF">ACT75_10480</name>
    <name evidence="10" type="ORF">CQR80_01105</name>
    <name evidence="11" type="ORF">FXB79_07175</name>
</gene>
<dbReference type="eggNOG" id="COG3768">
    <property type="taxonomic scope" value="Bacteria"/>
</dbReference>
<keyword evidence="7 8" id="KW-0472">Membrane</keyword>
<keyword evidence="3 8" id="KW-1003">Cell membrane</keyword>
<dbReference type="EMBL" id="CP012959">
    <property type="protein sequence ID" value="AMQ94910.1"/>
    <property type="molecule type" value="Genomic_DNA"/>
</dbReference>
<dbReference type="Proteomes" id="UP000323012">
    <property type="component" value="Unassembled WGS sequence"/>
</dbReference>
<organism evidence="11 14">
    <name type="scientific">Aggregatibacter actinomycetemcomitans</name>
    <name type="common">Actinobacillus actinomycetemcomitans</name>
    <name type="synonym">Haemophilus actinomycetemcomitans</name>
    <dbReference type="NCBI Taxonomy" id="714"/>
    <lineage>
        <taxon>Bacteria</taxon>
        <taxon>Pseudomonadati</taxon>
        <taxon>Pseudomonadota</taxon>
        <taxon>Gammaproteobacteria</taxon>
        <taxon>Pasteurellales</taxon>
        <taxon>Pasteurellaceae</taxon>
        <taxon>Aggregatibacter</taxon>
    </lineage>
</organism>
<evidence type="ECO:0000313" key="14">
    <source>
        <dbReference type="Proteomes" id="UP000323012"/>
    </source>
</evidence>
<dbReference type="Proteomes" id="UP000226080">
    <property type="component" value="Unassembled WGS sequence"/>
</dbReference>
<feature type="transmembrane region" description="Helical" evidence="8">
    <location>
        <begin position="217"/>
        <end position="236"/>
    </location>
</feature>
<keyword evidence="6 8" id="KW-1133">Transmembrane helix</keyword>
<comment type="subcellular location">
    <subcellularLocation>
        <location evidence="1">Cell inner membrane</location>
        <topology evidence="1">Multi-pass membrane protein</topology>
    </subcellularLocation>
    <subcellularLocation>
        <location evidence="8">Cell membrane</location>
        <topology evidence="8">Multi-pass membrane protein</topology>
    </subcellularLocation>
</comment>
<dbReference type="Pfam" id="PF05128">
    <property type="entry name" value="DUF697"/>
    <property type="match status" value="1"/>
</dbReference>
<evidence type="ECO:0000313" key="10">
    <source>
        <dbReference type="EMBL" id="PHO21717.1"/>
    </source>
</evidence>
<evidence type="ECO:0000256" key="4">
    <source>
        <dbReference type="ARBA" id="ARBA00022519"/>
    </source>
</evidence>
<dbReference type="OrthoDB" id="958025at2"/>
<dbReference type="GO" id="GO:0005886">
    <property type="term" value="C:plasma membrane"/>
    <property type="evidence" value="ECO:0007669"/>
    <property type="project" value="UniProtKB-SubCell"/>
</dbReference>
<evidence type="ECO:0000256" key="7">
    <source>
        <dbReference type="ARBA" id="ARBA00023136"/>
    </source>
</evidence>
<keyword evidence="4" id="KW-0997">Cell inner membrane</keyword>
<dbReference type="InterPro" id="IPR021147">
    <property type="entry name" value="DUF697"/>
</dbReference>
<dbReference type="EMBL" id="VSED01000017">
    <property type="protein sequence ID" value="TYA38776.1"/>
    <property type="molecule type" value="Genomic_DNA"/>
</dbReference>
<dbReference type="HAMAP" id="MF_01085">
    <property type="entry name" value="UPF0283"/>
    <property type="match status" value="1"/>
</dbReference>
<evidence type="ECO:0000313" key="9">
    <source>
        <dbReference type="EMBL" id="AMQ94910.1"/>
    </source>
</evidence>
<dbReference type="PANTHER" id="PTHR39342">
    <property type="entry name" value="UPF0283 MEMBRANE PROTEIN YCJF"/>
    <property type="match status" value="1"/>
</dbReference>
<evidence type="ECO:0000256" key="6">
    <source>
        <dbReference type="ARBA" id="ARBA00022989"/>
    </source>
</evidence>
<dbReference type="KEGG" id="aact:ACT75_10480"/>
<evidence type="ECO:0000313" key="13">
    <source>
        <dbReference type="Proteomes" id="UP000226080"/>
    </source>
</evidence>
<proteinExistence type="inferred from homology"/>
<evidence type="ECO:0000256" key="5">
    <source>
        <dbReference type="ARBA" id="ARBA00022692"/>
    </source>
</evidence>
<evidence type="ECO:0000256" key="1">
    <source>
        <dbReference type="ARBA" id="ARBA00004429"/>
    </source>
</evidence>
<evidence type="ECO:0000256" key="2">
    <source>
        <dbReference type="ARBA" id="ARBA00008255"/>
    </source>
</evidence>
<dbReference type="AlphaFoldDB" id="A0A142G2N0"/>
<dbReference type="Proteomes" id="UP000072236">
    <property type="component" value="Chromosome"/>
</dbReference>
<comment type="similarity">
    <text evidence="2 8">Belongs to the UPF0283 family.</text>
</comment>
<dbReference type="EMBL" id="PCGW01000001">
    <property type="protein sequence ID" value="PHO21717.1"/>
    <property type="molecule type" value="Genomic_DNA"/>
</dbReference>
<evidence type="ECO:0000256" key="3">
    <source>
        <dbReference type="ARBA" id="ARBA00022475"/>
    </source>
</evidence>
<dbReference type="RefSeq" id="WP_005542351.1">
    <property type="nucleotide sequence ID" value="NZ_CP012959.1"/>
</dbReference>
<feature type="transmembrane region" description="Helical" evidence="8">
    <location>
        <begin position="92"/>
        <end position="114"/>
    </location>
</feature>
<dbReference type="NCBIfam" id="TIGR01620">
    <property type="entry name" value="hyp_HI0043"/>
    <property type="match status" value="1"/>
</dbReference>
<evidence type="ECO:0000313" key="11">
    <source>
        <dbReference type="EMBL" id="TYA38776.1"/>
    </source>
</evidence>
<keyword evidence="5 8" id="KW-0812">Transmembrane</keyword>
<reference evidence="11 14" key="3">
    <citation type="submission" date="2019-08" db="EMBL/GenBank/DDBJ databases">
        <title>Whole genome sequencing of Aggregatibacter actinomycetemcomitans cultured from blood stream infections in Denmark reveals a novel phylogenetic lineage expressing serotype a membrane O polysaccharide.</title>
        <authorList>
            <person name="Nedergaard S."/>
            <person name="Kobel C.M."/>
            <person name="Nielsen M.B."/>
            <person name="Moeller R.T."/>
            <person name="Jensen A.B."/>
            <person name="Noerskov-Lauritsen N."/>
        </authorList>
    </citation>
    <scope>NUCLEOTIDE SEQUENCE [LARGE SCALE GENOMIC DNA]</scope>
    <source>
        <strain evidence="11 14">PN_563</strain>
    </source>
</reference>
<reference evidence="9 12" key="1">
    <citation type="submission" date="2015-10" db="EMBL/GenBank/DDBJ databases">
        <title>Tn-seq of a polymicrobial infection.</title>
        <authorList>
            <person name="Stacy A."/>
            <person name="Rumbaugh K.P."/>
            <person name="Whiteley M."/>
        </authorList>
    </citation>
    <scope>NUCLEOTIDE SEQUENCE [LARGE SCALE GENOMIC DNA]</scope>
    <source>
        <strain evidence="9 12">624</strain>
    </source>
</reference>